<keyword evidence="3" id="KW-1185">Reference proteome</keyword>
<proteinExistence type="predicted"/>
<dbReference type="RefSeq" id="WP_265384169.1">
    <property type="nucleotide sequence ID" value="NZ_CP110615.1"/>
</dbReference>
<protein>
    <submittedName>
        <fullName evidence="2">Uncharacterized protein</fullName>
    </submittedName>
</protein>
<dbReference type="Gene3D" id="3.40.50.1110">
    <property type="entry name" value="SGNH hydrolase"/>
    <property type="match status" value="1"/>
</dbReference>
<dbReference type="Proteomes" id="UP001164965">
    <property type="component" value="Chromosome"/>
</dbReference>
<dbReference type="EMBL" id="CP110615">
    <property type="protein sequence ID" value="UZJ26065.1"/>
    <property type="molecule type" value="Genomic_DNA"/>
</dbReference>
<name>A0ABY6P336_9NOCA</name>
<accession>A0ABY6P336</accession>
<dbReference type="InterPro" id="IPR036514">
    <property type="entry name" value="SGNH_hydro_sf"/>
</dbReference>
<sequence>MLDGPRRAPCQQKYGTTFVDTINNQTNPALVNTLSAVRAKAPHAKVVILGYPQIPPPPPPPGMTPAPRLGHGGWSP</sequence>
<feature type="compositionally biased region" description="Pro residues" evidence="1">
    <location>
        <begin position="55"/>
        <end position="64"/>
    </location>
</feature>
<evidence type="ECO:0000256" key="1">
    <source>
        <dbReference type="SAM" id="MobiDB-lite"/>
    </source>
</evidence>
<gene>
    <name evidence="2" type="ORF">RHODO2019_06440</name>
</gene>
<evidence type="ECO:0000313" key="2">
    <source>
        <dbReference type="EMBL" id="UZJ26065.1"/>
    </source>
</evidence>
<evidence type="ECO:0000313" key="3">
    <source>
        <dbReference type="Proteomes" id="UP001164965"/>
    </source>
</evidence>
<reference evidence="2" key="1">
    <citation type="submission" date="2022-10" db="EMBL/GenBank/DDBJ databases">
        <title>Rhodococcus sp.75.</title>
        <authorList>
            <person name="Sun M."/>
        </authorList>
    </citation>
    <scope>NUCLEOTIDE SEQUENCE</scope>
    <source>
        <strain evidence="2">75</strain>
    </source>
</reference>
<feature type="region of interest" description="Disordered" evidence="1">
    <location>
        <begin position="55"/>
        <end position="76"/>
    </location>
</feature>
<dbReference type="SUPFAM" id="SSF52266">
    <property type="entry name" value="SGNH hydrolase"/>
    <property type="match status" value="1"/>
</dbReference>
<organism evidence="2 3">
    <name type="scientific">Rhodococcus antarcticus</name>
    <dbReference type="NCBI Taxonomy" id="2987751"/>
    <lineage>
        <taxon>Bacteria</taxon>
        <taxon>Bacillati</taxon>
        <taxon>Actinomycetota</taxon>
        <taxon>Actinomycetes</taxon>
        <taxon>Mycobacteriales</taxon>
        <taxon>Nocardiaceae</taxon>
        <taxon>Rhodococcus</taxon>
    </lineage>
</organism>